<gene>
    <name evidence="2" type="ORF">SAMN00768000_3759</name>
</gene>
<dbReference type="GO" id="GO:0003700">
    <property type="term" value="F:DNA-binding transcription factor activity"/>
    <property type="evidence" value="ECO:0007669"/>
    <property type="project" value="InterPro"/>
</dbReference>
<sequence>MPQDSLHILRRIARRFALIQRKTWACCTPASEIQCLILTELDGEDGLSIRELADRLGSDPPWISRVVEELRQRGWISRSQDPRDRRFVRIELTSEGRVEAKRLQEVLNAQAESLLESLSPYDRNQLIATLEWLANRLDQELVIPHCSQGGEN</sequence>
<dbReference type="AlphaFoldDB" id="A0A1W1WPQ5"/>
<evidence type="ECO:0000313" key="2">
    <source>
        <dbReference type="EMBL" id="SMC08216.1"/>
    </source>
</evidence>
<evidence type="ECO:0000259" key="1">
    <source>
        <dbReference type="PROSITE" id="PS50995"/>
    </source>
</evidence>
<evidence type="ECO:0000313" key="3">
    <source>
        <dbReference type="Proteomes" id="UP000192660"/>
    </source>
</evidence>
<dbReference type="GO" id="GO:0006950">
    <property type="term" value="P:response to stress"/>
    <property type="evidence" value="ECO:0007669"/>
    <property type="project" value="TreeGrafter"/>
</dbReference>
<feature type="domain" description="HTH marR-type" evidence="1">
    <location>
        <begin position="2"/>
        <end position="135"/>
    </location>
</feature>
<organism evidence="2 3">
    <name type="scientific">Sulfobacillus thermosulfidooxidans (strain DSM 9293 / VKM B-1269 / AT-1)</name>
    <dbReference type="NCBI Taxonomy" id="929705"/>
    <lineage>
        <taxon>Bacteria</taxon>
        <taxon>Bacillati</taxon>
        <taxon>Bacillota</taxon>
        <taxon>Clostridia</taxon>
        <taxon>Eubacteriales</taxon>
        <taxon>Clostridiales Family XVII. Incertae Sedis</taxon>
        <taxon>Sulfobacillus</taxon>
    </lineage>
</organism>
<dbReference type="SMART" id="SM00347">
    <property type="entry name" value="HTH_MARR"/>
    <property type="match status" value="1"/>
</dbReference>
<dbReference type="InterPro" id="IPR000835">
    <property type="entry name" value="HTH_MarR-typ"/>
</dbReference>
<dbReference type="SUPFAM" id="SSF46785">
    <property type="entry name" value="Winged helix' DNA-binding domain"/>
    <property type="match status" value="1"/>
</dbReference>
<dbReference type="PRINTS" id="PR00598">
    <property type="entry name" value="HTHMARR"/>
</dbReference>
<reference evidence="3" key="1">
    <citation type="submission" date="2017-04" db="EMBL/GenBank/DDBJ databases">
        <authorList>
            <person name="Varghese N."/>
            <person name="Submissions S."/>
        </authorList>
    </citation>
    <scope>NUCLEOTIDE SEQUENCE [LARGE SCALE GENOMIC DNA]</scope>
    <source>
        <strain evidence="3">DSM 9293</strain>
    </source>
</reference>
<dbReference type="OrthoDB" id="1853358at2"/>
<dbReference type="InterPro" id="IPR036388">
    <property type="entry name" value="WH-like_DNA-bd_sf"/>
</dbReference>
<dbReference type="Proteomes" id="UP000192660">
    <property type="component" value="Unassembled WGS sequence"/>
</dbReference>
<dbReference type="PROSITE" id="PS50995">
    <property type="entry name" value="HTH_MARR_2"/>
    <property type="match status" value="1"/>
</dbReference>
<dbReference type="RefSeq" id="WP_084662330.1">
    <property type="nucleotide sequence ID" value="NZ_FWWY01000002.1"/>
</dbReference>
<proteinExistence type="predicted"/>
<dbReference type="GO" id="GO:0003677">
    <property type="term" value="F:DNA binding"/>
    <property type="evidence" value="ECO:0007669"/>
    <property type="project" value="UniProtKB-KW"/>
</dbReference>
<keyword evidence="3" id="KW-1185">Reference proteome</keyword>
<dbReference type="Pfam" id="PF01047">
    <property type="entry name" value="MarR"/>
    <property type="match status" value="1"/>
</dbReference>
<keyword evidence="2" id="KW-0238">DNA-binding</keyword>
<protein>
    <submittedName>
        <fullName evidence="2">DNA-binding transcriptional regulator, MarR family</fullName>
    </submittedName>
</protein>
<accession>A0A1W1WPQ5</accession>
<dbReference type="PANTHER" id="PTHR33164">
    <property type="entry name" value="TRANSCRIPTIONAL REGULATOR, MARR FAMILY"/>
    <property type="match status" value="1"/>
</dbReference>
<dbReference type="PANTHER" id="PTHR33164:SF43">
    <property type="entry name" value="HTH-TYPE TRANSCRIPTIONAL REPRESSOR YETL"/>
    <property type="match status" value="1"/>
</dbReference>
<name>A0A1W1WPQ5_SULTA</name>
<dbReference type="InterPro" id="IPR039422">
    <property type="entry name" value="MarR/SlyA-like"/>
</dbReference>
<dbReference type="Gene3D" id="1.10.10.10">
    <property type="entry name" value="Winged helix-like DNA-binding domain superfamily/Winged helix DNA-binding domain"/>
    <property type="match status" value="1"/>
</dbReference>
<dbReference type="EMBL" id="FWWY01000002">
    <property type="protein sequence ID" value="SMC08216.1"/>
    <property type="molecule type" value="Genomic_DNA"/>
</dbReference>
<dbReference type="InterPro" id="IPR036390">
    <property type="entry name" value="WH_DNA-bd_sf"/>
</dbReference>